<dbReference type="EMBL" id="BMFA01000004">
    <property type="protein sequence ID" value="GGB44629.1"/>
    <property type="molecule type" value="Genomic_DNA"/>
</dbReference>
<evidence type="ECO:0000313" key="1">
    <source>
        <dbReference type="EMBL" id="GGB44629.1"/>
    </source>
</evidence>
<proteinExistence type="predicted"/>
<accession>A0A916TGY8</accession>
<protein>
    <submittedName>
        <fullName evidence="1">Uncharacterized protein</fullName>
    </submittedName>
</protein>
<gene>
    <name evidence="1" type="ORF">GCM10011316_15820</name>
</gene>
<keyword evidence="2" id="KW-1185">Reference proteome</keyword>
<comment type="caution">
    <text evidence="1">The sequence shown here is derived from an EMBL/GenBank/DDBJ whole genome shotgun (WGS) entry which is preliminary data.</text>
</comment>
<dbReference type="Proteomes" id="UP000605148">
    <property type="component" value="Unassembled WGS sequence"/>
</dbReference>
<name>A0A916TGY8_9HYPH</name>
<dbReference type="AlphaFoldDB" id="A0A916TGY8"/>
<sequence length="70" mass="7193">MGVGNVSGKYLDRSRETGGLIGQALESVLRTGGHRDIPPETGEIEGELTADARAGAGNPCATITGLRTIQ</sequence>
<reference evidence="1" key="1">
    <citation type="journal article" date="2014" name="Int. J. Syst. Evol. Microbiol.">
        <title>Complete genome sequence of Corynebacterium casei LMG S-19264T (=DSM 44701T), isolated from a smear-ripened cheese.</title>
        <authorList>
            <consortium name="US DOE Joint Genome Institute (JGI-PGF)"/>
            <person name="Walter F."/>
            <person name="Albersmeier A."/>
            <person name="Kalinowski J."/>
            <person name="Ruckert C."/>
        </authorList>
    </citation>
    <scope>NUCLEOTIDE SEQUENCE</scope>
    <source>
        <strain evidence="1">CGMCC 1.12426</strain>
    </source>
</reference>
<organism evidence="1 2">
    <name type="scientific">Roseibium aquae</name>
    <dbReference type="NCBI Taxonomy" id="1323746"/>
    <lineage>
        <taxon>Bacteria</taxon>
        <taxon>Pseudomonadati</taxon>
        <taxon>Pseudomonadota</taxon>
        <taxon>Alphaproteobacteria</taxon>
        <taxon>Hyphomicrobiales</taxon>
        <taxon>Stappiaceae</taxon>
        <taxon>Roseibium</taxon>
    </lineage>
</organism>
<reference evidence="1" key="2">
    <citation type="submission" date="2020-09" db="EMBL/GenBank/DDBJ databases">
        <authorList>
            <person name="Sun Q."/>
            <person name="Zhou Y."/>
        </authorList>
    </citation>
    <scope>NUCLEOTIDE SEQUENCE</scope>
    <source>
        <strain evidence="1">CGMCC 1.12426</strain>
    </source>
</reference>
<evidence type="ECO:0000313" key="2">
    <source>
        <dbReference type="Proteomes" id="UP000605148"/>
    </source>
</evidence>